<accession>A0A366CYD3</accession>
<dbReference type="AlphaFoldDB" id="A0A366CYD3"/>
<dbReference type="OrthoDB" id="9923091at2"/>
<name>A0A366CYD3_9GAMM</name>
<dbReference type="Proteomes" id="UP000252086">
    <property type="component" value="Unassembled WGS sequence"/>
</dbReference>
<evidence type="ECO:0000313" key="2">
    <source>
        <dbReference type="Proteomes" id="UP000252086"/>
    </source>
</evidence>
<comment type="caution">
    <text evidence="1">The sequence shown here is derived from an EMBL/GenBank/DDBJ whole genome shotgun (WGS) entry which is preliminary data.</text>
</comment>
<proteinExistence type="predicted"/>
<dbReference type="RefSeq" id="WP_113874598.1">
    <property type="nucleotide sequence ID" value="NZ_QNRF01000005.1"/>
</dbReference>
<dbReference type="EMBL" id="QNRF01000005">
    <property type="protein sequence ID" value="RBO82635.1"/>
    <property type="molecule type" value="Genomic_DNA"/>
</dbReference>
<evidence type="ECO:0000313" key="1">
    <source>
        <dbReference type="EMBL" id="RBO82635.1"/>
    </source>
</evidence>
<gene>
    <name evidence="1" type="ORF">DFP76_105100</name>
</gene>
<protein>
    <submittedName>
        <fullName evidence="1">Uncharacterized protein</fullName>
    </submittedName>
</protein>
<sequence length="102" mass="10966">MNNNINRVVIKHSVKHLVHLQMGSNRVTVHQESSPKINVISLGAQGPVGSIAENVLAMAQEAKTLASEAKEKALEASQSHLNMVSSMSLTLNHFIGAIEAQE</sequence>
<keyword evidence="2" id="KW-1185">Reference proteome</keyword>
<reference evidence="1 2" key="1">
    <citation type="submission" date="2018-06" db="EMBL/GenBank/DDBJ databases">
        <title>Genomic Encyclopedia of Type Strains, Phase III (KMG-III): the genomes of soil and plant-associated and newly described type strains.</title>
        <authorList>
            <person name="Whitman W."/>
        </authorList>
    </citation>
    <scope>NUCLEOTIDE SEQUENCE [LARGE SCALE GENOMIC DNA]</scope>
    <source>
        <strain evidence="1 2">CECT 7732</strain>
    </source>
</reference>
<organism evidence="1 2">
    <name type="scientific">Marinomonas aquiplantarum</name>
    <dbReference type="NCBI Taxonomy" id="491951"/>
    <lineage>
        <taxon>Bacteria</taxon>
        <taxon>Pseudomonadati</taxon>
        <taxon>Pseudomonadota</taxon>
        <taxon>Gammaproteobacteria</taxon>
        <taxon>Oceanospirillales</taxon>
        <taxon>Oceanospirillaceae</taxon>
        <taxon>Marinomonas</taxon>
    </lineage>
</organism>